<dbReference type="EnsemblPlants" id="KEH30818">
    <property type="protein sequence ID" value="KEH30818"/>
    <property type="gene ID" value="MTR_4g083315"/>
</dbReference>
<name>A0A072UP72_MEDTR</name>
<dbReference type="EMBL" id="CM001220">
    <property type="protein sequence ID" value="KEH30818.1"/>
    <property type="molecule type" value="Genomic_DNA"/>
</dbReference>
<reference evidence="2" key="3">
    <citation type="submission" date="2015-04" db="UniProtKB">
        <authorList>
            <consortium name="EnsemblPlants"/>
        </authorList>
    </citation>
    <scope>IDENTIFICATION</scope>
    <source>
        <strain evidence="2">cv. Jemalong A17</strain>
    </source>
</reference>
<proteinExistence type="predicted"/>
<dbReference type="HOGENOM" id="CLU_2349959_0_0_1"/>
<organism evidence="1 3">
    <name type="scientific">Medicago truncatula</name>
    <name type="common">Barrel medic</name>
    <name type="synonym">Medicago tribuloides</name>
    <dbReference type="NCBI Taxonomy" id="3880"/>
    <lineage>
        <taxon>Eukaryota</taxon>
        <taxon>Viridiplantae</taxon>
        <taxon>Streptophyta</taxon>
        <taxon>Embryophyta</taxon>
        <taxon>Tracheophyta</taxon>
        <taxon>Spermatophyta</taxon>
        <taxon>Magnoliopsida</taxon>
        <taxon>eudicotyledons</taxon>
        <taxon>Gunneridae</taxon>
        <taxon>Pentapetalae</taxon>
        <taxon>rosids</taxon>
        <taxon>fabids</taxon>
        <taxon>Fabales</taxon>
        <taxon>Fabaceae</taxon>
        <taxon>Papilionoideae</taxon>
        <taxon>50 kb inversion clade</taxon>
        <taxon>NPAAA clade</taxon>
        <taxon>Hologalegina</taxon>
        <taxon>IRL clade</taxon>
        <taxon>Trifolieae</taxon>
        <taxon>Medicago</taxon>
    </lineage>
</organism>
<reference evidence="1 3" key="1">
    <citation type="journal article" date="2011" name="Nature">
        <title>The Medicago genome provides insight into the evolution of rhizobial symbioses.</title>
        <authorList>
            <person name="Young N.D."/>
            <person name="Debelle F."/>
            <person name="Oldroyd G.E."/>
            <person name="Geurts R."/>
            <person name="Cannon S.B."/>
            <person name="Udvardi M.K."/>
            <person name="Benedito V.A."/>
            <person name="Mayer K.F."/>
            <person name="Gouzy J."/>
            <person name="Schoof H."/>
            <person name="Van de Peer Y."/>
            <person name="Proost S."/>
            <person name="Cook D.R."/>
            <person name="Meyers B.C."/>
            <person name="Spannagl M."/>
            <person name="Cheung F."/>
            <person name="De Mita S."/>
            <person name="Krishnakumar V."/>
            <person name="Gundlach H."/>
            <person name="Zhou S."/>
            <person name="Mudge J."/>
            <person name="Bharti A.K."/>
            <person name="Murray J.D."/>
            <person name="Naoumkina M.A."/>
            <person name="Rosen B."/>
            <person name="Silverstein K.A."/>
            <person name="Tang H."/>
            <person name="Rombauts S."/>
            <person name="Zhao P.X."/>
            <person name="Zhou P."/>
            <person name="Barbe V."/>
            <person name="Bardou P."/>
            <person name="Bechner M."/>
            <person name="Bellec A."/>
            <person name="Berger A."/>
            <person name="Berges H."/>
            <person name="Bidwell S."/>
            <person name="Bisseling T."/>
            <person name="Choisne N."/>
            <person name="Couloux A."/>
            <person name="Denny R."/>
            <person name="Deshpande S."/>
            <person name="Dai X."/>
            <person name="Doyle J.J."/>
            <person name="Dudez A.M."/>
            <person name="Farmer A.D."/>
            <person name="Fouteau S."/>
            <person name="Franken C."/>
            <person name="Gibelin C."/>
            <person name="Gish J."/>
            <person name="Goldstein S."/>
            <person name="Gonzalez A.J."/>
            <person name="Green P.J."/>
            <person name="Hallab A."/>
            <person name="Hartog M."/>
            <person name="Hua A."/>
            <person name="Humphray S.J."/>
            <person name="Jeong D.H."/>
            <person name="Jing Y."/>
            <person name="Jocker A."/>
            <person name="Kenton S.M."/>
            <person name="Kim D.J."/>
            <person name="Klee K."/>
            <person name="Lai H."/>
            <person name="Lang C."/>
            <person name="Lin S."/>
            <person name="Macmil S.L."/>
            <person name="Magdelenat G."/>
            <person name="Matthews L."/>
            <person name="McCorrison J."/>
            <person name="Monaghan E.L."/>
            <person name="Mun J.H."/>
            <person name="Najar F.Z."/>
            <person name="Nicholson C."/>
            <person name="Noirot C."/>
            <person name="O'Bleness M."/>
            <person name="Paule C.R."/>
            <person name="Poulain J."/>
            <person name="Prion F."/>
            <person name="Qin B."/>
            <person name="Qu C."/>
            <person name="Retzel E.F."/>
            <person name="Riddle C."/>
            <person name="Sallet E."/>
            <person name="Samain S."/>
            <person name="Samson N."/>
            <person name="Sanders I."/>
            <person name="Saurat O."/>
            <person name="Scarpelli C."/>
            <person name="Schiex T."/>
            <person name="Segurens B."/>
            <person name="Severin A.J."/>
            <person name="Sherrier D.J."/>
            <person name="Shi R."/>
            <person name="Sims S."/>
            <person name="Singer S.R."/>
            <person name="Sinharoy S."/>
            <person name="Sterck L."/>
            <person name="Viollet A."/>
            <person name="Wang B.B."/>
            <person name="Wang K."/>
            <person name="Wang M."/>
            <person name="Wang X."/>
            <person name="Warfsmann J."/>
            <person name="Weissenbach J."/>
            <person name="White D.D."/>
            <person name="White J.D."/>
            <person name="Wiley G.B."/>
            <person name="Wincker P."/>
            <person name="Xing Y."/>
            <person name="Yang L."/>
            <person name="Yao Z."/>
            <person name="Ying F."/>
            <person name="Zhai J."/>
            <person name="Zhou L."/>
            <person name="Zuber A."/>
            <person name="Denarie J."/>
            <person name="Dixon R.A."/>
            <person name="May G.D."/>
            <person name="Schwartz D.C."/>
            <person name="Rogers J."/>
            <person name="Quetier F."/>
            <person name="Town C.D."/>
            <person name="Roe B.A."/>
        </authorList>
    </citation>
    <scope>NUCLEOTIDE SEQUENCE [LARGE SCALE GENOMIC DNA]</scope>
    <source>
        <strain evidence="1">A17</strain>
        <strain evidence="2 3">cv. Jemalong A17</strain>
    </source>
</reference>
<dbReference type="Proteomes" id="UP000002051">
    <property type="component" value="Chromosome 4"/>
</dbReference>
<evidence type="ECO:0000313" key="1">
    <source>
        <dbReference type="EMBL" id="KEH30818.1"/>
    </source>
</evidence>
<accession>A0A072UP72</accession>
<keyword evidence="3" id="KW-1185">Reference proteome</keyword>
<sequence length="97" mass="10838">MDLLTSLLKHCNKKRQEKPGNKFQAYFPPTCRFRTACSYANLSKIHTQALLQGKTLDFVFVIECTSGVAILSAKTFTLRKLPTDAYGTRPTPIQDAA</sequence>
<evidence type="ECO:0000313" key="2">
    <source>
        <dbReference type="EnsemblPlants" id="KEH30818"/>
    </source>
</evidence>
<dbReference type="PaxDb" id="3880-AES90023"/>
<reference evidence="1 3" key="2">
    <citation type="journal article" date="2014" name="BMC Genomics">
        <title>An improved genome release (version Mt4.0) for the model legume Medicago truncatula.</title>
        <authorList>
            <person name="Tang H."/>
            <person name="Krishnakumar V."/>
            <person name="Bidwell S."/>
            <person name="Rosen B."/>
            <person name="Chan A."/>
            <person name="Zhou S."/>
            <person name="Gentzbittel L."/>
            <person name="Childs K.L."/>
            <person name="Yandell M."/>
            <person name="Gundlach H."/>
            <person name="Mayer K.F."/>
            <person name="Schwartz D.C."/>
            <person name="Town C.D."/>
        </authorList>
    </citation>
    <scope>GENOME REANNOTATION</scope>
    <source>
        <strain evidence="1">A17</strain>
        <strain evidence="2 3">cv. Jemalong A17</strain>
    </source>
</reference>
<evidence type="ECO:0000313" key="3">
    <source>
        <dbReference type="Proteomes" id="UP000002051"/>
    </source>
</evidence>
<protein>
    <submittedName>
        <fullName evidence="1 2">Uncharacterized protein</fullName>
    </submittedName>
</protein>
<dbReference type="AlphaFoldDB" id="A0A072UP72"/>
<gene>
    <name evidence="1" type="ordered locus">MTR_4g083315</name>
</gene>